<sequence length="107" mass="12599">MVINNQMPIKTQKLYITDVEILLIRSKEKKAYIKNVAQKKDISNLKVLQAQIFQQPFCLLHISELHLTFREQCRHKLRKRNAFGKSPVSNTRTLDTTTLCYVTHSLW</sequence>
<keyword evidence="2" id="KW-1185">Reference proteome</keyword>
<dbReference type="AlphaFoldDB" id="A0AAQ3RHJ2"/>
<organism evidence="1 2">
    <name type="scientific">Vigna mungo</name>
    <name type="common">Black gram</name>
    <name type="synonym">Phaseolus mungo</name>
    <dbReference type="NCBI Taxonomy" id="3915"/>
    <lineage>
        <taxon>Eukaryota</taxon>
        <taxon>Viridiplantae</taxon>
        <taxon>Streptophyta</taxon>
        <taxon>Embryophyta</taxon>
        <taxon>Tracheophyta</taxon>
        <taxon>Spermatophyta</taxon>
        <taxon>Magnoliopsida</taxon>
        <taxon>eudicotyledons</taxon>
        <taxon>Gunneridae</taxon>
        <taxon>Pentapetalae</taxon>
        <taxon>rosids</taxon>
        <taxon>fabids</taxon>
        <taxon>Fabales</taxon>
        <taxon>Fabaceae</taxon>
        <taxon>Papilionoideae</taxon>
        <taxon>50 kb inversion clade</taxon>
        <taxon>NPAAA clade</taxon>
        <taxon>indigoferoid/millettioid clade</taxon>
        <taxon>Phaseoleae</taxon>
        <taxon>Vigna</taxon>
    </lineage>
</organism>
<accession>A0AAQ3RHJ2</accession>
<name>A0AAQ3RHJ2_VIGMU</name>
<evidence type="ECO:0000313" key="1">
    <source>
        <dbReference type="EMBL" id="WVY94256.1"/>
    </source>
</evidence>
<gene>
    <name evidence="1" type="ORF">V8G54_033344</name>
</gene>
<protein>
    <submittedName>
        <fullName evidence="1">Uncharacterized protein</fullName>
    </submittedName>
</protein>
<evidence type="ECO:0000313" key="2">
    <source>
        <dbReference type="Proteomes" id="UP001374535"/>
    </source>
</evidence>
<dbReference type="Proteomes" id="UP001374535">
    <property type="component" value="Chromosome 10"/>
</dbReference>
<dbReference type="EMBL" id="CP144691">
    <property type="protein sequence ID" value="WVY94256.1"/>
    <property type="molecule type" value="Genomic_DNA"/>
</dbReference>
<reference evidence="1 2" key="1">
    <citation type="journal article" date="2023" name="Life. Sci Alliance">
        <title>Evolutionary insights into 3D genome organization and epigenetic landscape of Vigna mungo.</title>
        <authorList>
            <person name="Junaid A."/>
            <person name="Singh B."/>
            <person name="Bhatia S."/>
        </authorList>
    </citation>
    <scope>NUCLEOTIDE SEQUENCE [LARGE SCALE GENOMIC DNA]</scope>
    <source>
        <strain evidence="1">Urdbean</strain>
    </source>
</reference>
<proteinExistence type="predicted"/>